<keyword evidence="3" id="KW-0408">Iron</keyword>
<evidence type="ECO:0000256" key="3">
    <source>
        <dbReference type="ARBA" id="ARBA00023004"/>
    </source>
</evidence>
<gene>
    <name evidence="4" type="primary">CYP71A23</name>
    <name evidence="4" type="ORF">QJS10_CPA01g02070</name>
</gene>
<protein>
    <submittedName>
        <fullName evidence="4">Cytochrome P450 71A23</fullName>
    </submittedName>
</protein>
<dbReference type="GO" id="GO:0016705">
    <property type="term" value="F:oxidoreductase activity, acting on paired donors, with incorporation or reduction of molecular oxygen"/>
    <property type="evidence" value="ECO:0007669"/>
    <property type="project" value="InterPro"/>
</dbReference>
<dbReference type="PANTHER" id="PTHR47955">
    <property type="entry name" value="CYTOCHROME P450 FAMILY 71 PROTEIN"/>
    <property type="match status" value="1"/>
</dbReference>
<evidence type="ECO:0000256" key="2">
    <source>
        <dbReference type="ARBA" id="ARBA00022723"/>
    </source>
</evidence>
<reference evidence="4" key="1">
    <citation type="journal article" date="2023" name="Nat. Commun.">
        <title>Diploid and tetraploid genomes of Acorus and the evolution of monocots.</title>
        <authorList>
            <person name="Ma L."/>
            <person name="Liu K.W."/>
            <person name="Li Z."/>
            <person name="Hsiao Y.Y."/>
            <person name="Qi Y."/>
            <person name="Fu T."/>
            <person name="Tang G.D."/>
            <person name="Zhang D."/>
            <person name="Sun W.H."/>
            <person name="Liu D.K."/>
            <person name="Li Y."/>
            <person name="Chen G.Z."/>
            <person name="Liu X.D."/>
            <person name="Liao X.Y."/>
            <person name="Jiang Y.T."/>
            <person name="Yu X."/>
            <person name="Hao Y."/>
            <person name="Huang J."/>
            <person name="Zhao X.W."/>
            <person name="Ke S."/>
            <person name="Chen Y.Y."/>
            <person name="Wu W.L."/>
            <person name="Hsu J.L."/>
            <person name="Lin Y.F."/>
            <person name="Huang M.D."/>
            <person name="Li C.Y."/>
            <person name="Huang L."/>
            <person name="Wang Z.W."/>
            <person name="Zhao X."/>
            <person name="Zhong W.Y."/>
            <person name="Peng D.H."/>
            <person name="Ahmad S."/>
            <person name="Lan S."/>
            <person name="Zhang J.S."/>
            <person name="Tsai W.C."/>
            <person name="Van de Peer Y."/>
            <person name="Liu Z.J."/>
        </authorList>
    </citation>
    <scope>NUCLEOTIDE SEQUENCE</scope>
    <source>
        <strain evidence="4">CP</strain>
    </source>
</reference>
<reference evidence="4" key="2">
    <citation type="submission" date="2023-06" db="EMBL/GenBank/DDBJ databases">
        <authorList>
            <person name="Ma L."/>
            <person name="Liu K.-W."/>
            <person name="Li Z."/>
            <person name="Hsiao Y.-Y."/>
            <person name="Qi Y."/>
            <person name="Fu T."/>
            <person name="Tang G."/>
            <person name="Zhang D."/>
            <person name="Sun W.-H."/>
            <person name="Liu D.-K."/>
            <person name="Li Y."/>
            <person name="Chen G.-Z."/>
            <person name="Liu X.-D."/>
            <person name="Liao X.-Y."/>
            <person name="Jiang Y.-T."/>
            <person name="Yu X."/>
            <person name="Hao Y."/>
            <person name="Huang J."/>
            <person name="Zhao X.-W."/>
            <person name="Ke S."/>
            <person name="Chen Y.-Y."/>
            <person name="Wu W.-L."/>
            <person name="Hsu J.-L."/>
            <person name="Lin Y.-F."/>
            <person name="Huang M.-D."/>
            <person name="Li C.-Y."/>
            <person name="Huang L."/>
            <person name="Wang Z.-W."/>
            <person name="Zhao X."/>
            <person name="Zhong W.-Y."/>
            <person name="Peng D.-H."/>
            <person name="Ahmad S."/>
            <person name="Lan S."/>
            <person name="Zhang J.-S."/>
            <person name="Tsai W.-C."/>
            <person name="Van De Peer Y."/>
            <person name="Liu Z.-J."/>
        </authorList>
    </citation>
    <scope>NUCLEOTIDE SEQUENCE</scope>
    <source>
        <strain evidence="4">CP</strain>
        <tissue evidence="4">Leaves</tissue>
    </source>
</reference>
<evidence type="ECO:0000313" key="4">
    <source>
        <dbReference type="EMBL" id="KAK1325043.1"/>
    </source>
</evidence>
<name>A0AAV9FKP3_ACOCL</name>
<dbReference type="InterPro" id="IPR036396">
    <property type="entry name" value="Cyt_P450_sf"/>
</dbReference>
<keyword evidence="2" id="KW-0479">Metal-binding</keyword>
<dbReference type="Proteomes" id="UP001180020">
    <property type="component" value="Unassembled WGS sequence"/>
</dbReference>
<dbReference type="GO" id="GO:0005506">
    <property type="term" value="F:iron ion binding"/>
    <property type="evidence" value="ECO:0007669"/>
    <property type="project" value="InterPro"/>
</dbReference>
<evidence type="ECO:0000313" key="5">
    <source>
        <dbReference type="Proteomes" id="UP001180020"/>
    </source>
</evidence>
<dbReference type="GO" id="GO:0004497">
    <property type="term" value="F:monooxygenase activity"/>
    <property type="evidence" value="ECO:0007669"/>
    <property type="project" value="InterPro"/>
</dbReference>
<organism evidence="4 5">
    <name type="scientific">Acorus calamus</name>
    <name type="common">Sweet flag</name>
    <dbReference type="NCBI Taxonomy" id="4465"/>
    <lineage>
        <taxon>Eukaryota</taxon>
        <taxon>Viridiplantae</taxon>
        <taxon>Streptophyta</taxon>
        <taxon>Embryophyta</taxon>
        <taxon>Tracheophyta</taxon>
        <taxon>Spermatophyta</taxon>
        <taxon>Magnoliopsida</taxon>
        <taxon>Liliopsida</taxon>
        <taxon>Acoraceae</taxon>
        <taxon>Acorus</taxon>
    </lineage>
</organism>
<dbReference type="Gene3D" id="1.10.630.10">
    <property type="entry name" value="Cytochrome P450"/>
    <property type="match status" value="1"/>
</dbReference>
<comment type="caution">
    <text evidence="4">The sequence shown here is derived from an EMBL/GenBank/DDBJ whole genome shotgun (WGS) entry which is preliminary data.</text>
</comment>
<dbReference type="EMBL" id="JAUJYO010000001">
    <property type="protein sequence ID" value="KAK1325043.1"/>
    <property type="molecule type" value="Genomic_DNA"/>
</dbReference>
<comment type="similarity">
    <text evidence="1">Belongs to the cytochrome P450 family.</text>
</comment>
<evidence type="ECO:0000256" key="1">
    <source>
        <dbReference type="ARBA" id="ARBA00010617"/>
    </source>
</evidence>
<sequence>MGPVNLSKMLNSLTNNMISRVAVGRRVTGGDKLNKMIIEFSQLFESPWIQMTEYFPYIGAALNKINGMNARIGRLVRDWDVLLDQVIEDHKNKSGGGGDNFILQEFQIFIYF</sequence>
<proteinExistence type="inferred from homology"/>
<keyword evidence="5" id="KW-1185">Reference proteome</keyword>
<dbReference type="SUPFAM" id="SSF48264">
    <property type="entry name" value="Cytochrome P450"/>
    <property type="match status" value="1"/>
</dbReference>
<dbReference type="AlphaFoldDB" id="A0AAV9FKP3"/>
<dbReference type="GO" id="GO:0020037">
    <property type="term" value="F:heme binding"/>
    <property type="evidence" value="ECO:0007669"/>
    <property type="project" value="InterPro"/>
</dbReference>
<accession>A0AAV9FKP3</accession>